<evidence type="ECO:0000256" key="4">
    <source>
        <dbReference type="ARBA" id="ARBA00023027"/>
    </source>
</evidence>
<accession>A0A7R7ENQ9</accession>
<dbReference type="Gene3D" id="3.40.50.720">
    <property type="entry name" value="NAD(P)-binding Rossmann-like Domain"/>
    <property type="match status" value="1"/>
</dbReference>
<dbReference type="UniPathway" id="UPA00262">
    <property type="reaction ID" value="UER00222"/>
</dbReference>
<dbReference type="SUPFAM" id="SSF75615">
    <property type="entry name" value="Siroheme synthase middle domains-like"/>
    <property type="match status" value="1"/>
</dbReference>
<reference evidence="7 8" key="1">
    <citation type="submission" date="2020-11" db="EMBL/GenBank/DDBJ databases">
        <title>Draft genome sequencing of a Lachnospiraceae strain isolated from anoxic soil subjected to BSD treatment.</title>
        <authorList>
            <person name="Uek A."/>
            <person name="Tonouchi A."/>
        </authorList>
    </citation>
    <scope>NUCLEOTIDE SEQUENCE [LARGE SCALE GENOMIC DNA]</scope>
    <source>
        <strain evidence="7 8">TB5</strain>
    </source>
</reference>
<evidence type="ECO:0000256" key="5">
    <source>
        <dbReference type="ARBA" id="ARBA00023244"/>
    </source>
</evidence>
<evidence type="ECO:0000313" key="8">
    <source>
        <dbReference type="Proteomes" id="UP000595897"/>
    </source>
</evidence>
<dbReference type="Pfam" id="PF13241">
    <property type="entry name" value="NAD_binding_7"/>
    <property type="match status" value="1"/>
</dbReference>
<keyword evidence="8" id="KW-1185">Reference proteome</keyword>
<dbReference type="InterPro" id="IPR006367">
    <property type="entry name" value="Sirohaem_synthase_N"/>
</dbReference>
<dbReference type="PANTHER" id="PTHR35330:SF1">
    <property type="entry name" value="SIROHEME BIOSYNTHESIS PROTEIN MET8"/>
    <property type="match status" value="1"/>
</dbReference>
<dbReference type="NCBIfam" id="TIGR01470">
    <property type="entry name" value="cysG_Nterm"/>
    <property type="match status" value="1"/>
</dbReference>
<dbReference type="EMBL" id="AP024169">
    <property type="protein sequence ID" value="BCN32173.1"/>
    <property type="molecule type" value="Genomic_DNA"/>
</dbReference>
<evidence type="ECO:0000256" key="6">
    <source>
        <dbReference type="ARBA" id="ARBA00047561"/>
    </source>
</evidence>
<dbReference type="AlphaFoldDB" id="A0A7R7ENQ9"/>
<sequence length="205" mass="23102">MAYFPMFIDVKGTAVAIIGAGDVALRKVKVMLEYEAKITVIAIDVSDEIWKLEKEKKIIVRQKAYDEEDIKDAALVIAATNDTTLNKRISAYCKEHRIPVNVVDVQEECSFIFPAYVKQGPITVGVTSSGASPVISQKIKKMVMNTLPDYYGELADSLGKVREEVQKKIDTEKERKQVFKKLIAIGEERKGRISYDDLEEVLKKK</sequence>
<dbReference type="Gene3D" id="1.10.8.610">
    <property type="entry name" value="SirC, precorrin-2 dehydrogenase, C-terminal helical domain-like"/>
    <property type="match status" value="1"/>
</dbReference>
<dbReference type="SUPFAM" id="SSF51735">
    <property type="entry name" value="NAD(P)-binding Rossmann-fold domains"/>
    <property type="match status" value="1"/>
</dbReference>
<gene>
    <name evidence="7" type="ORF">bsdtb5_34680</name>
</gene>
<evidence type="ECO:0000313" key="7">
    <source>
        <dbReference type="EMBL" id="BCN32173.1"/>
    </source>
</evidence>
<comment type="catalytic activity">
    <reaction evidence="6">
        <text>precorrin-2 + NAD(+) = sirohydrochlorin + NADH + 2 H(+)</text>
        <dbReference type="Rhea" id="RHEA:15613"/>
        <dbReference type="ChEBI" id="CHEBI:15378"/>
        <dbReference type="ChEBI" id="CHEBI:57540"/>
        <dbReference type="ChEBI" id="CHEBI:57945"/>
        <dbReference type="ChEBI" id="CHEBI:58351"/>
        <dbReference type="ChEBI" id="CHEBI:58827"/>
        <dbReference type="EC" id="1.3.1.76"/>
    </reaction>
</comment>
<evidence type="ECO:0000256" key="3">
    <source>
        <dbReference type="ARBA" id="ARBA00023002"/>
    </source>
</evidence>
<dbReference type="Proteomes" id="UP000595897">
    <property type="component" value="Chromosome"/>
</dbReference>
<dbReference type="GO" id="GO:0004325">
    <property type="term" value="F:ferrochelatase activity"/>
    <property type="evidence" value="ECO:0007669"/>
    <property type="project" value="InterPro"/>
</dbReference>
<dbReference type="EC" id="1.3.1.76" evidence="2"/>
<protein>
    <recommendedName>
        <fullName evidence="2">precorrin-2 dehydrogenase</fullName>
        <ecNumber evidence="2">1.3.1.76</ecNumber>
    </recommendedName>
</protein>
<dbReference type="PANTHER" id="PTHR35330">
    <property type="entry name" value="SIROHEME BIOSYNTHESIS PROTEIN MET8"/>
    <property type="match status" value="1"/>
</dbReference>
<dbReference type="InterPro" id="IPR028161">
    <property type="entry name" value="Met8-like"/>
</dbReference>
<evidence type="ECO:0000256" key="1">
    <source>
        <dbReference type="ARBA" id="ARBA00005010"/>
    </source>
</evidence>
<proteinExistence type="predicted"/>
<organism evidence="7 8">
    <name type="scientific">Anaeromicropila herbilytica</name>
    <dbReference type="NCBI Taxonomy" id="2785025"/>
    <lineage>
        <taxon>Bacteria</taxon>
        <taxon>Bacillati</taxon>
        <taxon>Bacillota</taxon>
        <taxon>Clostridia</taxon>
        <taxon>Lachnospirales</taxon>
        <taxon>Lachnospiraceae</taxon>
        <taxon>Anaeromicropila</taxon>
    </lineage>
</organism>
<dbReference type="GO" id="GO:0019354">
    <property type="term" value="P:siroheme biosynthetic process"/>
    <property type="evidence" value="ECO:0007669"/>
    <property type="project" value="UniProtKB-UniPathway"/>
</dbReference>
<keyword evidence="5" id="KW-0627">Porphyrin biosynthesis</keyword>
<dbReference type="InterPro" id="IPR036291">
    <property type="entry name" value="NAD(P)-bd_dom_sf"/>
</dbReference>
<dbReference type="InterPro" id="IPR042518">
    <property type="entry name" value="SirC_C"/>
</dbReference>
<dbReference type="GO" id="GO:0043115">
    <property type="term" value="F:precorrin-2 dehydrogenase activity"/>
    <property type="evidence" value="ECO:0007669"/>
    <property type="project" value="UniProtKB-EC"/>
</dbReference>
<keyword evidence="3" id="KW-0560">Oxidoreductase</keyword>
<dbReference type="KEGG" id="ahb:bsdtb5_34680"/>
<evidence type="ECO:0000256" key="2">
    <source>
        <dbReference type="ARBA" id="ARBA00012400"/>
    </source>
</evidence>
<comment type="pathway">
    <text evidence="1">Porphyrin-containing compound metabolism; siroheme biosynthesis; sirohydrochlorin from precorrin-2: step 1/1.</text>
</comment>
<dbReference type="RefSeq" id="WP_271713240.1">
    <property type="nucleotide sequence ID" value="NZ_AP024169.1"/>
</dbReference>
<name>A0A7R7ENQ9_9FIRM</name>
<keyword evidence="4" id="KW-0520">NAD</keyword>